<dbReference type="RefSeq" id="WP_264281128.1">
    <property type="nucleotide sequence ID" value="NZ_CP107006.1"/>
</dbReference>
<evidence type="ECO:0000313" key="4">
    <source>
        <dbReference type="Proteomes" id="UP001162741"/>
    </source>
</evidence>
<evidence type="ECO:0000256" key="1">
    <source>
        <dbReference type="SAM" id="SignalP"/>
    </source>
</evidence>
<dbReference type="PROSITE" id="PS51257">
    <property type="entry name" value="PROKAR_LIPOPROTEIN"/>
    <property type="match status" value="1"/>
</dbReference>
<name>A0ABY6J3U1_9BACT</name>
<reference evidence="3" key="1">
    <citation type="submission" date="2022-10" db="EMBL/GenBank/DDBJ databases">
        <title>Chitinophaga sp. nov., isolated from soil.</title>
        <authorList>
            <person name="Jeon C.O."/>
        </authorList>
    </citation>
    <scope>NUCLEOTIDE SEQUENCE</scope>
    <source>
        <strain evidence="3">R8</strain>
    </source>
</reference>
<dbReference type="InterPro" id="IPR037126">
    <property type="entry name" value="PdaC/RsiV-like_sf"/>
</dbReference>
<protein>
    <submittedName>
        <fullName evidence="3">RsiV family protein</fullName>
    </submittedName>
</protein>
<feature type="signal peptide" evidence="1">
    <location>
        <begin position="1"/>
        <end position="21"/>
    </location>
</feature>
<evidence type="ECO:0000259" key="2">
    <source>
        <dbReference type="Pfam" id="PF11738"/>
    </source>
</evidence>
<keyword evidence="4" id="KW-1185">Reference proteome</keyword>
<dbReference type="Gene3D" id="3.30.565.40">
    <property type="entry name" value="Fervidobacterium nodosum Rt17-B1 like"/>
    <property type="match status" value="1"/>
</dbReference>
<feature type="chain" id="PRO_5045858295" evidence="1">
    <location>
        <begin position="22"/>
        <end position="375"/>
    </location>
</feature>
<dbReference type="InterPro" id="IPR021729">
    <property type="entry name" value="DUF3298"/>
</dbReference>
<proteinExistence type="predicted"/>
<evidence type="ECO:0000313" key="3">
    <source>
        <dbReference type="EMBL" id="UYQ92969.1"/>
    </source>
</evidence>
<feature type="domain" description="DUF3298" evidence="2">
    <location>
        <begin position="291"/>
        <end position="368"/>
    </location>
</feature>
<dbReference type="Gene3D" id="3.90.640.20">
    <property type="entry name" value="Heat-shock cognate protein, ATPase"/>
    <property type="match status" value="1"/>
</dbReference>
<dbReference type="EMBL" id="CP107006">
    <property type="protein sequence ID" value="UYQ92969.1"/>
    <property type="molecule type" value="Genomic_DNA"/>
</dbReference>
<accession>A0ABY6J3U1</accession>
<gene>
    <name evidence="3" type="ORF">MKQ68_23085</name>
</gene>
<keyword evidence="1" id="KW-0732">Signal</keyword>
<sequence length="375" mass="41140">MQKLAPILALMAFAACQPKPAKNTGTADSTQVNEAAADVHGISGMPNRFYKQFKGTIAGQPVTLQLIRAGDNNISGYYVYDKVGEPIRLYSQQDTSYSLVLLEEDFSGESKKKLAGKLDNGAYTGNWTDGTKLYPFSLKEDNNGIIELKLIVLEDTARLRPSDPESASATSLVQVLWPVGGAPEQTLQMIRDTITKLEKGRFTDGETYAKAIVGSFAASSMEGLKEMDTIRDMGSAMKSWSSQQVTDVVWNKYPYLVLENMYWEYTGGAHGNGGSMFTFFDLAKNKTLTPADVFKPGYEAAVGKALEKALRKKYDIPANEGLDNVLFGKTIAPNDNFYMTDKYVVFSYTPYEIAAYAVGQITLAVPLSEISTVLK</sequence>
<organism evidence="3 4">
    <name type="scientific">Chitinophaga horti</name>
    <dbReference type="NCBI Taxonomy" id="2920382"/>
    <lineage>
        <taxon>Bacteria</taxon>
        <taxon>Pseudomonadati</taxon>
        <taxon>Bacteroidota</taxon>
        <taxon>Chitinophagia</taxon>
        <taxon>Chitinophagales</taxon>
        <taxon>Chitinophagaceae</taxon>
        <taxon>Chitinophaga</taxon>
    </lineage>
</organism>
<dbReference type="Pfam" id="PF11738">
    <property type="entry name" value="DUF3298"/>
    <property type="match status" value="1"/>
</dbReference>
<dbReference type="Proteomes" id="UP001162741">
    <property type="component" value="Chromosome"/>
</dbReference>